<dbReference type="Proteomes" id="UP000694941">
    <property type="component" value="Unplaced"/>
</dbReference>
<keyword evidence="10 11" id="KW-0407">Ion channel</keyword>
<feature type="transmembrane region" description="Helical" evidence="11">
    <location>
        <begin position="257"/>
        <end position="276"/>
    </location>
</feature>
<proteinExistence type="inferred from homology"/>
<keyword evidence="6" id="KW-0732">Signal</keyword>
<evidence type="ECO:0000256" key="11">
    <source>
        <dbReference type="RuleBase" id="RU000687"/>
    </source>
</evidence>
<evidence type="ECO:0000256" key="10">
    <source>
        <dbReference type="ARBA" id="ARBA00023303"/>
    </source>
</evidence>
<keyword evidence="4" id="KW-1003">Cell membrane</keyword>
<reference evidence="15" key="1">
    <citation type="submission" date="2025-08" db="UniProtKB">
        <authorList>
            <consortium name="RefSeq"/>
        </authorList>
    </citation>
    <scope>IDENTIFICATION</scope>
    <source>
        <tissue evidence="15">Muscle</tissue>
    </source>
</reference>
<keyword evidence="14" id="KW-1185">Reference proteome</keyword>
<keyword evidence="3 11" id="KW-0813">Transport</keyword>
<dbReference type="PANTHER" id="PTHR18945">
    <property type="entry name" value="NEUROTRANSMITTER GATED ION CHANNEL"/>
    <property type="match status" value="1"/>
</dbReference>
<evidence type="ECO:0000313" key="15">
    <source>
        <dbReference type="RefSeq" id="XP_013783782.1"/>
    </source>
</evidence>
<keyword evidence="9 11" id="KW-0472">Membrane</keyword>
<feature type="domain" description="Neurotransmitter-gated ion-channel ligand-binding" evidence="12">
    <location>
        <begin position="24"/>
        <end position="212"/>
    </location>
</feature>
<evidence type="ECO:0000256" key="8">
    <source>
        <dbReference type="ARBA" id="ARBA00023065"/>
    </source>
</evidence>
<evidence type="ECO:0000256" key="5">
    <source>
        <dbReference type="ARBA" id="ARBA00022692"/>
    </source>
</evidence>
<evidence type="ECO:0000313" key="14">
    <source>
        <dbReference type="Proteomes" id="UP000694941"/>
    </source>
</evidence>
<dbReference type="InterPro" id="IPR018000">
    <property type="entry name" value="Neurotransmitter_ion_chnl_CS"/>
</dbReference>
<dbReference type="PRINTS" id="PR00252">
    <property type="entry name" value="NRIONCHANNEL"/>
</dbReference>
<feature type="transmembrane region" description="Helical" evidence="11">
    <location>
        <begin position="229"/>
        <end position="250"/>
    </location>
</feature>
<dbReference type="GeneID" id="106467943"/>
<evidence type="ECO:0000256" key="1">
    <source>
        <dbReference type="ARBA" id="ARBA00004141"/>
    </source>
</evidence>
<dbReference type="RefSeq" id="XP_013783782.1">
    <property type="nucleotide sequence ID" value="XM_013928328.1"/>
</dbReference>
<dbReference type="InterPro" id="IPR006028">
    <property type="entry name" value="GABAA/Glycine_rcpt"/>
</dbReference>
<evidence type="ECO:0000256" key="7">
    <source>
        <dbReference type="ARBA" id="ARBA00022989"/>
    </source>
</evidence>
<dbReference type="NCBIfam" id="TIGR00860">
    <property type="entry name" value="LIC"/>
    <property type="match status" value="1"/>
</dbReference>
<dbReference type="InterPro" id="IPR038050">
    <property type="entry name" value="Neuro_actylchol_rec"/>
</dbReference>
<evidence type="ECO:0000259" key="13">
    <source>
        <dbReference type="Pfam" id="PF02932"/>
    </source>
</evidence>
<dbReference type="CDD" id="cd19049">
    <property type="entry name" value="LGIC_TM_anion"/>
    <property type="match status" value="1"/>
</dbReference>
<dbReference type="SUPFAM" id="SSF90112">
    <property type="entry name" value="Neurotransmitter-gated ion-channel transmembrane pore"/>
    <property type="match status" value="1"/>
</dbReference>
<dbReference type="Gene3D" id="1.20.58.390">
    <property type="entry name" value="Neurotransmitter-gated ion-channel transmembrane domain"/>
    <property type="match status" value="1"/>
</dbReference>
<dbReference type="PROSITE" id="PS00236">
    <property type="entry name" value="NEUROTR_ION_CHANNEL"/>
    <property type="match status" value="1"/>
</dbReference>
<dbReference type="InterPro" id="IPR036719">
    <property type="entry name" value="Neuro-gated_channel_TM_sf"/>
</dbReference>
<evidence type="ECO:0000256" key="3">
    <source>
        <dbReference type="ARBA" id="ARBA00022448"/>
    </source>
</evidence>
<dbReference type="InterPro" id="IPR006029">
    <property type="entry name" value="Neurotrans-gated_channel_TM"/>
</dbReference>
<organism evidence="14 15">
    <name type="scientific">Limulus polyphemus</name>
    <name type="common">Atlantic horseshoe crab</name>
    <dbReference type="NCBI Taxonomy" id="6850"/>
    <lineage>
        <taxon>Eukaryota</taxon>
        <taxon>Metazoa</taxon>
        <taxon>Ecdysozoa</taxon>
        <taxon>Arthropoda</taxon>
        <taxon>Chelicerata</taxon>
        <taxon>Merostomata</taxon>
        <taxon>Xiphosura</taxon>
        <taxon>Limulidae</taxon>
        <taxon>Limulus</taxon>
    </lineage>
</organism>
<dbReference type="Gene3D" id="2.70.170.10">
    <property type="entry name" value="Neurotransmitter-gated ion-channel ligand-binding domain"/>
    <property type="match status" value="1"/>
</dbReference>
<dbReference type="InterPro" id="IPR006202">
    <property type="entry name" value="Neur_chan_lig-bd"/>
</dbReference>
<gene>
    <name evidence="15" type="primary">LOC106467943</name>
</gene>
<feature type="transmembrane region" description="Helical" evidence="11">
    <location>
        <begin position="288"/>
        <end position="310"/>
    </location>
</feature>
<dbReference type="PRINTS" id="PR00253">
    <property type="entry name" value="GABAARECEPTR"/>
</dbReference>
<feature type="domain" description="Neurotransmitter-gated ion-channel transmembrane" evidence="13">
    <location>
        <begin position="233"/>
        <end position="314"/>
    </location>
</feature>
<sequence length="438" mass="51135">MAKVHRADENIRLPGDVLLNTSLLLDTLLSEEKYDRKLRPEFGGPAVEILTDIEIRSFGSISETDMVYSMDCYFRQTWWDKRLKFQSEDLDILSMDWKFLQRVWIPDTYFLNGQKSYLHNVTVPNKFIRVRRDGQLKYSMRLTIKARCPMHLRKYPLDTQACPLEIGSFAYTARDVIYKWKGVDPVIISKGVTLSQYDFAKIITTDITTKRKSSKLIARFIFTRRRGYFILQIYAPCAMIVGASWVSFWINRHDTPGRVAVGATTVLTLVTMGFGGRTSLPKVPYPTALDWFVITCFAFVFAAMVEYACVQLMGRYDEERLQARFHNKQKNKNHSDDDSRLEELSTKVSTRKIRKLRTCPETKTRRNRCFVNRLGHCFKSKRNNHSETHEVDEMLPSRADQIDTYSRVFFPLTFTLLNLLYWVLYLYTIGDEIPDDLA</sequence>
<protein>
    <submittedName>
        <fullName evidence="15">Gamma-aminobutyric acid receptor alpha-like</fullName>
    </submittedName>
</protein>
<name>A0ABM1BKG5_LIMPO</name>
<comment type="subcellular location">
    <subcellularLocation>
        <location evidence="2">Cell membrane</location>
    </subcellularLocation>
    <subcellularLocation>
        <location evidence="1">Membrane</location>
        <topology evidence="1">Multi-pass membrane protein</topology>
    </subcellularLocation>
</comment>
<evidence type="ECO:0000256" key="4">
    <source>
        <dbReference type="ARBA" id="ARBA00022475"/>
    </source>
</evidence>
<keyword evidence="8 11" id="KW-0406">Ion transport</keyword>
<evidence type="ECO:0000259" key="12">
    <source>
        <dbReference type="Pfam" id="PF02931"/>
    </source>
</evidence>
<keyword evidence="7 11" id="KW-1133">Transmembrane helix</keyword>
<accession>A0ABM1BKG5</accession>
<evidence type="ECO:0000256" key="9">
    <source>
        <dbReference type="ARBA" id="ARBA00023136"/>
    </source>
</evidence>
<feature type="transmembrane region" description="Helical" evidence="11">
    <location>
        <begin position="408"/>
        <end position="427"/>
    </location>
</feature>
<dbReference type="InterPro" id="IPR006201">
    <property type="entry name" value="Neur_channel"/>
</dbReference>
<comment type="similarity">
    <text evidence="11">Belongs to the ligand-gated ion channel (TC 1.A.9) family.</text>
</comment>
<evidence type="ECO:0000256" key="6">
    <source>
        <dbReference type="ARBA" id="ARBA00022729"/>
    </source>
</evidence>
<keyword evidence="5 11" id="KW-0812">Transmembrane</keyword>
<dbReference type="SUPFAM" id="SSF63712">
    <property type="entry name" value="Nicotinic receptor ligand binding domain-like"/>
    <property type="match status" value="1"/>
</dbReference>
<evidence type="ECO:0000256" key="2">
    <source>
        <dbReference type="ARBA" id="ARBA00004236"/>
    </source>
</evidence>
<dbReference type="Pfam" id="PF02931">
    <property type="entry name" value="Neur_chan_LBD"/>
    <property type="match status" value="1"/>
</dbReference>
<dbReference type="Pfam" id="PF02932">
    <property type="entry name" value="Neur_chan_memb"/>
    <property type="match status" value="1"/>
</dbReference>
<dbReference type="InterPro" id="IPR036734">
    <property type="entry name" value="Neur_chan_lig-bd_sf"/>
</dbReference>